<accession>A0A6J4S4M7</accession>
<proteinExistence type="predicted"/>
<reference evidence="2" key="1">
    <citation type="submission" date="2020-02" db="EMBL/GenBank/DDBJ databases">
        <authorList>
            <person name="Meier V. D."/>
        </authorList>
    </citation>
    <scope>NUCLEOTIDE SEQUENCE</scope>
    <source>
        <strain evidence="2">AVDCRST_MAG30</strain>
    </source>
</reference>
<gene>
    <name evidence="2" type="ORF">AVDCRST_MAG30-1268</name>
</gene>
<dbReference type="AlphaFoldDB" id="A0A6J4S4M7"/>
<evidence type="ECO:0000313" key="2">
    <source>
        <dbReference type="EMBL" id="CAA9489206.1"/>
    </source>
</evidence>
<name>A0A6J4S4M7_9ACTN</name>
<evidence type="ECO:0000256" key="1">
    <source>
        <dbReference type="SAM" id="MobiDB-lite"/>
    </source>
</evidence>
<feature type="region of interest" description="Disordered" evidence="1">
    <location>
        <begin position="1"/>
        <end position="31"/>
    </location>
</feature>
<feature type="non-terminal residue" evidence="2">
    <location>
        <position position="31"/>
    </location>
</feature>
<sequence>EHRARPRVAPAARPGRGRDAARVGGLRSGRR</sequence>
<organism evidence="2">
    <name type="scientific">uncultured Solirubrobacteraceae bacterium</name>
    <dbReference type="NCBI Taxonomy" id="1162706"/>
    <lineage>
        <taxon>Bacteria</taxon>
        <taxon>Bacillati</taxon>
        <taxon>Actinomycetota</taxon>
        <taxon>Thermoleophilia</taxon>
        <taxon>Solirubrobacterales</taxon>
        <taxon>Solirubrobacteraceae</taxon>
        <taxon>environmental samples</taxon>
    </lineage>
</organism>
<dbReference type="EMBL" id="CADCVS010000186">
    <property type="protein sequence ID" value="CAA9489206.1"/>
    <property type="molecule type" value="Genomic_DNA"/>
</dbReference>
<feature type="non-terminal residue" evidence="2">
    <location>
        <position position="1"/>
    </location>
</feature>
<protein>
    <submittedName>
        <fullName evidence="2">Uncharacterized protein</fullName>
    </submittedName>
</protein>